<organism evidence="1 2">
    <name type="scientific">Avena sativa</name>
    <name type="common">Oat</name>
    <dbReference type="NCBI Taxonomy" id="4498"/>
    <lineage>
        <taxon>Eukaryota</taxon>
        <taxon>Viridiplantae</taxon>
        <taxon>Streptophyta</taxon>
        <taxon>Embryophyta</taxon>
        <taxon>Tracheophyta</taxon>
        <taxon>Spermatophyta</taxon>
        <taxon>Magnoliopsida</taxon>
        <taxon>Liliopsida</taxon>
        <taxon>Poales</taxon>
        <taxon>Poaceae</taxon>
        <taxon>BOP clade</taxon>
        <taxon>Pooideae</taxon>
        <taxon>Poodae</taxon>
        <taxon>Poeae</taxon>
        <taxon>Poeae Chloroplast Group 1 (Aveneae type)</taxon>
        <taxon>Aveninae</taxon>
        <taxon>Avena</taxon>
    </lineage>
</organism>
<protein>
    <submittedName>
        <fullName evidence="1">Uncharacterized protein</fullName>
    </submittedName>
</protein>
<evidence type="ECO:0000313" key="2">
    <source>
        <dbReference type="Proteomes" id="UP001732700"/>
    </source>
</evidence>
<sequence length="154" mass="17691">MKALLLLALIALVARTAFAQYPEVRNEDAEVHGEVECQEEQVSLGACQDYVKDRCRSMKFPITQPWKWSKPWKWTEPLKWGMSSCNDVQKRCCEELAKVSMQCRCTAIKRTIQGDIMLRFQPGRMSKVMEKSKSLPVLCNMPPSDCKSMADGYY</sequence>
<proteinExistence type="predicted"/>
<keyword evidence="2" id="KW-1185">Reference proteome</keyword>
<name>A0ACD5W5M4_AVESA</name>
<reference evidence="1" key="1">
    <citation type="submission" date="2021-05" db="EMBL/GenBank/DDBJ databases">
        <authorList>
            <person name="Scholz U."/>
            <person name="Mascher M."/>
            <person name="Fiebig A."/>
        </authorList>
    </citation>
    <scope>NUCLEOTIDE SEQUENCE [LARGE SCALE GENOMIC DNA]</scope>
</reference>
<dbReference type="EnsemblPlants" id="AVESA.00010b.r2.4AG0586570.1">
    <property type="protein sequence ID" value="AVESA.00010b.r2.4AG0586570.1.CDS.1"/>
    <property type="gene ID" value="AVESA.00010b.r2.4AG0586570"/>
</dbReference>
<accession>A0ACD5W5M4</accession>
<dbReference type="Proteomes" id="UP001732700">
    <property type="component" value="Chromosome 4A"/>
</dbReference>
<evidence type="ECO:0000313" key="1">
    <source>
        <dbReference type="EnsemblPlants" id="AVESA.00010b.r2.4AG0586570.1.CDS.1"/>
    </source>
</evidence>
<reference evidence="1" key="2">
    <citation type="submission" date="2025-09" db="UniProtKB">
        <authorList>
            <consortium name="EnsemblPlants"/>
        </authorList>
    </citation>
    <scope>IDENTIFICATION</scope>
</reference>